<keyword evidence="3" id="KW-0812">Transmembrane</keyword>
<evidence type="ECO:0000313" key="4">
    <source>
        <dbReference type="EMBL" id="QFG00418.1"/>
    </source>
</evidence>
<dbReference type="EMBL" id="CP031223">
    <property type="protein sequence ID" value="QFG00418.1"/>
    <property type="molecule type" value="Genomic_DNA"/>
</dbReference>
<dbReference type="InterPro" id="IPR025875">
    <property type="entry name" value="Leu-rich_rpt_4"/>
</dbReference>
<dbReference type="PANTHER" id="PTHR46652:SF3">
    <property type="entry name" value="LEUCINE-RICH REPEAT-CONTAINING PROTEIN 9"/>
    <property type="match status" value="1"/>
</dbReference>
<sequence>MKKFILGFLFVRVEGRNELVRLNWIGRVKMKKIIVSVISLLVVVMSFFFISPEDTYAKNDCSKYQGLKKVKWGDHELKIGQIGGVTVLKDTELFKLSGEKRENVRTLKAGEFYRIYSFKQNSFDVGGGYFVTKDNKVKYETPSKALVQAVECYYQNSLKSSVNLKEPLLEKEIRRQLNKPSGKITVSDMQKVKSLDIRSFRSPFIKTLDGLEYAINLEEIQLITTTEKKVDIKALTKLQKIKILRISSSAIDVNQINKISNLEVLHLDDTTNKELSIISNYPSQSLRQLIVAGKITDISPISKLKQLKGFRFSYNDAVLSKIDKIDLPKLETLDLSGSNIKTIGNLNLPKLKDLSLENNEIENIQFLSSLPQLQYLSLEKNKIKDISFIERLPSLIYLIIDENPLNKESSNKLSAIKGNVNDNLRKQIEGLLKHNYPSVDIKVYGKYTMEISYLNYEEFKLRHPGSPVTKLEYESEITTEDAIYHFMVRDIFLLQQLKKFTDITYNVPLGSNDWYNVVGYRYSLEQFYKKTTYKLDDPDAAMEGLTSFIQTLSYKNDNIKQYFVKNNDLYGKGKRIYWFGD</sequence>
<dbReference type="OrthoDB" id="5637at2"/>
<name>A0A5J6SVS9_9BACI</name>
<dbReference type="SUPFAM" id="SSF52058">
    <property type="entry name" value="L domain-like"/>
    <property type="match status" value="1"/>
</dbReference>
<keyword evidence="1" id="KW-0433">Leucine-rich repeat</keyword>
<keyword evidence="3" id="KW-0472">Membrane</keyword>
<gene>
    <name evidence="4" type="ORF">PB01_17310</name>
</gene>
<dbReference type="AlphaFoldDB" id="A0A5J6SVS9"/>
<proteinExistence type="predicted"/>
<dbReference type="InterPro" id="IPR032675">
    <property type="entry name" value="LRR_dom_sf"/>
</dbReference>
<organism evidence="4 5">
    <name type="scientific">Psychrobacillus glaciei</name>
    <dbReference type="NCBI Taxonomy" id="2283160"/>
    <lineage>
        <taxon>Bacteria</taxon>
        <taxon>Bacillati</taxon>
        <taxon>Bacillota</taxon>
        <taxon>Bacilli</taxon>
        <taxon>Bacillales</taxon>
        <taxon>Bacillaceae</taxon>
        <taxon>Psychrobacillus</taxon>
    </lineage>
</organism>
<evidence type="ECO:0000256" key="2">
    <source>
        <dbReference type="ARBA" id="ARBA00022737"/>
    </source>
</evidence>
<evidence type="ECO:0000313" key="5">
    <source>
        <dbReference type="Proteomes" id="UP000325517"/>
    </source>
</evidence>
<reference evidence="4 5" key="1">
    <citation type="submission" date="2018-07" db="EMBL/GenBank/DDBJ databases">
        <title>Complete genome sequence of Psychrobacillus sp. PB01, isolated from iceberg, and comparative genome analysis of Psychrobacillus strains.</title>
        <authorList>
            <person name="Lee P.C."/>
        </authorList>
    </citation>
    <scope>NUCLEOTIDE SEQUENCE [LARGE SCALE GENOMIC DNA]</scope>
    <source>
        <strain evidence="4 5">PB01</strain>
    </source>
</reference>
<dbReference type="Proteomes" id="UP000325517">
    <property type="component" value="Chromosome"/>
</dbReference>
<accession>A0A5J6SVS9</accession>
<dbReference type="RefSeq" id="WP_151701299.1">
    <property type="nucleotide sequence ID" value="NZ_CP031223.1"/>
</dbReference>
<keyword evidence="3" id="KW-1133">Transmembrane helix</keyword>
<dbReference type="Pfam" id="PF12799">
    <property type="entry name" value="LRR_4"/>
    <property type="match status" value="1"/>
</dbReference>
<dbReference type="KEGG" id="psyo:PB01_17310"/>
<dbReference type="InterPro" id="IPR001611">
    <property type="entry name" value="Leu-rich_rpt"/>
</dbReference>
<keyword evidence="2" id="KW-0677">Repeat</keyword>
<evidence type="ECO:0000256" key="3">
    <source>
        <dbReference type="SAM" id="Phobius"/>
    </source>
</evidence>
<protein>
    <submittedName>
        <fullName evidence="4">Leucine-rich repeat domain-containing protein</fullName>
    </submittedName>
</protein>
<dbReference type="PROSITE" id="PS51450">
    <property type="entry name" value="LRR"/>
    <property type="match status" value="3"/>
</dbReference>
<evidence type="ECO:0000256" key="1">
    <source>
        <dbReference type="ARBA" id="ARBA00022614"/>
    </source>
</evidence>
<dbReference type="InterPro" id="IPR050836">
    <property type="entry name" value="SDS22/Internalin_LRR"/>
</dbReference>
<feature type="transmembrane region" description="Helical" evidence="3">
    <location>
        <begin position="31"/>
        <end position="50"/>
    </location>
</feature>
<dbReference type="PANTHER" id="PTHR46652">
    <property type="entry name" value="LEUCINE-RICH REPEAT AND IQ DOMAIN-CONTAINING PROTEIN 1-RELATED"/>
    <property type="match status" value="1"/>
</dbReference>
<keyword evidence="5" id="KW-1185">Reference proteome</keyword>
<dbReference type="Gene3D" id="3.80.10.10">
    <property type="entry name" value="Ribonuclease Inhibitor"/>
    <property type="match status" value="2"/>
</dbReference>